<reference evidence="3" key="1">
    <citation type="submission" date="2017-02" db="EMBL/GenBank/DDBJ databases">
        <authorList>
            <person name="Varghese N."/>
            <person name="Submissions S."/>
        </authorList>
    </citation>
    <scope>NUCLEOTIDE SEQUENCE [LARGE SCALE GENOMIC DNA]</scope>
    <source>
        <strain evidence="3">ATCC 700200</strain>
    </source>
</reference>
<protein>
    <submittedName>
        <fullName evidence="2">Uncharacterized protein</fullName>
    </submittedName>
</protein>
<feature type="transmembrane region" description="Helical" evidence="1">
    <location>
        <begin position="308"/>
        <end position="331"/>
    </location>
</feature>
<dbReference type="AlphaFoldDB" id="A0A1T4WJV5"/>
<evidence type="ECO:0000256" key="1">
    <source>
        <dbReference type="SAM" id="Phobius"/>
    </source>
</evidence>
<keyword evidence="1" id="KW-1133">Transmembrane helix</keyword>
<evidence type="ECO:0000313" key="3">
    <source>
        <dbReference type="Proteomes" id="UP000190774"/>
    </source>
</evidence>
<evidence type="ECO:0000313" key="2">
    <source>
        <dbReference type="EMBL" id="SKA77602.1"/>
    </source>
</evidence>
<sequence>MKHWFLMVSLGWVAHAHSQDVITDDFLDKGLGSRLAIRSVFDPMPPAGYAPVRIVATNGASADSVWRFQFSSETQDYRRKQSHVSTLNLPVPAASTQSAVFLVPLVANYSNGSGYGNNGHALNIEFSGGEVRKFSAYDNRVSEFAAVAISKPLADGSLSALEEEVEKLNKAGSRYYGESIFGSRFTAEDLPEDWLGLSGFDFIMLTDLEWQKVSPGVRMALLQWCRFGGALHFYYTGARPASLPPDNPAYGLGEIQSYTWNGSKLPVKETVKRYREENSHFSQLIEGHAKNKKWGLLQALGTRNFNSWQVVAFLVIFGVLVGPVNLFILAPSGQRHRLFVTTPLLSLGASAVMVGLILFQDGIGGKGARVTFIDLEPAEATAYVVQKQFARTGMLLGSSFEVKQPALIEPLALPSSPWVKLDFSDASQPVNLRQEGPLRSGNYFQSRAEQAQMIRASISTRARLELQPGASPEGPPVVVSALGFTVEEMFYVDAGGKVWSLASPLATGQKAALTPATMDQLTDWCARRGEALAVKTLGKYLTEPRNHFFASAQAAPGFTQETLPSIRWQQNEVLVHGSLPPP</sequence>
<gene>
    <name evidence="2" type="ORF">SAMN02745166_00402</name>
</gene>
<keyword evidence="3" id="KW-1185">Reference proteome</keyword>
<keyword evidence="1" id="KW-0472">Membrane</keyword>
<accession>A0A1T4WJV5</accession>
<dbReference type="Proteomes" id="UP000190774">
    <property type="component" value="Unassembled WGS sequence"/>
</dbReference>
<dbReference type="RefSeq" id="WP_139373004.1">
    <property type="nucleotide sequence ID" value="NZ_FUYE01000001.1"/>
</dbReference>
<dbReference type="OrthoDB" id="176055at2"/>
<keyword evidence="1" id="KW-0812">Transmembrane</keyword>
<dbReference type="STRING" id="48467.SAMN02745166_00402"/>
<name>A0A1T4WJV5_9BACT</name>
<organism evidence="2 3">
    <name type="scientific">Prosthecobacter debontii</name>
    <dbReference type="NCBI Taxonomy" id="48467"/>
    <lineage>
        <taxon>Bacteria</taxon>
        <taxon>Pseudomonadati</taxon>
        <taxon>Verrucomicrobiota</taxon>
        <taxon>Verrucomicrobiia</taxon>
        <taxon>Verrucomicrobiales</taxon>
        <taxon>Verrucomicrobiaceae</taxon>
        <taxon>Prosthecobacter</taxon>
    </lineage>
</organism>
<feature type="transmembrane region" description="Helical" evidence="1">
    <location>
        <begin position="338"/>
        <end position="359"/>
    </location>
</feature>
<proteinExistence type="predicted"/>
<dbReference type="EMBL" id="FUYE01000001">
    <property type="protein sequence ID" value="SKA77602.1"/>
    <property type="molecule type" value="Genomic_DNA"/>
</dbReference>